<evidence type="ECO:0000313" key="4">
    <source>
        <dbReference type="Proteomes" id="UP001224775"/>
    </source>
</evidence>
<sequence>MSGHGIPPPPPPPPPRPGSSSGQKNDVGSLCPPPLQSSQYYHAGSQQQPMHHPHNPASYQMYQQYPGYSYNNAQYQHVQQQPVHSGYQYTQQNQQYYAYPNYASAPPPPPPPPPPRNPTTSTNTNIDNAVIPANTKSDTPSPNKATQSDKPKKVNPKMAQKYSGQGLKTITISGPGLRPQKFKICVGNHPDDIQKWIEERKKNFPRTSSRQKGTNDSNSNGRQHDIASKRNKEGKVENESDKQHKEAGKNAASLSNLLAGYGSSHR</sequence>
<feature type="compositionally biased region" description="Polar residues" evidence="1">
    <location>
        <begin position="162"/>
        <end position="172"/>
    </location>
</feature>
<feature type="compositionally biased region" description="Polar residues" evidence="1">
    <location>
        <begin position="205"/>
        <end position="221"/>
    </location>
</feature>
<feature type="domain" description="FMR1-interacting protein 1 conserved" evidence="2">
    <location>
        <begin position="189"/>
        <end position="209"/>
    </location>
</feature>
<evidence type="ECO:0000259" key="2">
    <source>
        <dbReference type="Pfam" id="PF10453"/>
    </source>
</evidence>
<name>A0AAD9DGS2_9STRA</name>
<evidence type="ECO:0000256" key="1">
    <source>
        <dbReference type="SAM" id="MobiDB-lite"/>
    </source>
</evidence>
<dbReference type="AlphaFoldDB" id="A0AAD9DGS2"/>
<keyword evidence="4" id="KW-1185">Reference proteome</keyword>
<dbReference type="Proteomes" id="UP001224775">
    <property type="component" value="Unassembled WGS sequence"/>
</dbReference>
<dbReference type="Pfam" id="PF10453">
    <property type="entry name" value="NUFIP1"/>
    <property type="match status" value="1"/>
</dbReference>
<feature type="compositionally biased region" description="Polar residues" evidence="1">
    <location>
        <begin position="36"/>
        <end position="49"/>
    </location>
</feature>
<accession>A0AAD9DGS2</accession>
<feature type="region of interest" description="Disordered" evidence="1">
    <location>
        <begin position="76"/>
        <end position="266"/>
    </location>
</feature>
<gene>
    <name evidence="3" type="ORF">QTG54_004354</name>
</gene>
<dbReference type="InterPro" id="IPR019496">
    <property type="entry name" value="NUFIP1_cons_dom"/>
</dbReference>
<evidence type="ECO:0000313" key="3">
    <source>
        <dbReference type="EMBL" id="KAK1745063.1"/>
    </source>
</evidence>
<feature type="compositionally biased region" description="Pro residues" evidence="1">
    <location>
        <begin position="1"/>
        <end position="17"/>
    </location>
</feature>
<dbReference type="EMBL" id="JATAAI010000006">
    <property type="protein sequence ID" value="KAK1745063.1"/>
    <property type="molecule type" value="Genomic_DNA"/>
</dbReference>
<proteinExistence type="predicted"/>
<comment type="caution">
    <text evidence="3">The sequence shown here is derived from an EMBL/GenBank/DDBJ whole genome shotgun (WGS) entry which is preliminary data.</text>
</comment>
<feature type="compositionally biased region" description="Basic and acidic residues" evidence="1">
    <location>
        <begin position="189"/>
        <end position="202"/>
    </location>
</feature>
<feature type="compositionally biased region" description="Basic and acidic residues" evidence="1">
    <location>
        <begin position="222"/>
        <end position="248"/>
    </location>
</feature>
<protein>
    <recommendedName>
        <fullName evidence="2">FMR1-interacting protein 1 conserved domain-containing protein</fullName>
    </recommendedName>
</protein>
<feature type="compositionally biased region" description="Pro residues" evidence="1">
    <location>
        <begin position="105"/>
        <end position="117"/>
    </location>
</feature>
<feature type="region of interest" description="Disordered" evidence="1">
    <location>
        <begin position="1"/>
        <end position="63"/>
    </location>
</feature>
<organism evidence="3 4">
    <name type="scientific">Skeletonema marinoi</name>
    <dbReference type="NCBI Taxonomy" id="267567"/>
    <lineage>
        <taxon>Eukaryota</taxon>
        <taxon>Sar</taxon>
        <taxon>Stramenopiles</taxon>
        <taxon>Ochrophyta</taxon>
        <taxon>Bacillariophyta</taxon>
        <taxon>Coscinodiscophyceae</taxon>
        <taxon>Thalassiosirophycidae</taxon>
        <taxon>Thalassiosirales</taxon>
        <taxon>Skeletonemataceae</taxon>
        <taxon>Skeletonema</taxon>
        <taxon>Skeletonema marinoi-dohrnii complex</taxon>
    </lineage>
</organism>
<reference evidence="3" key="1">
    <citation type="submission" date="2023-06" db="EMBL/GenBank/DDBJ databases">
        <title>Survivors Of The Sea: Transcriptome response of Skeletonema marinoi to long-term dormancy.</title>
        <authorList>
            <person name="Pinder M.I.M."/>
            <person name="Kourtchenko O."/>
            <person name="Robertson E.K."/>
            <person name="Larsson T."/>
            <person name="Maumus F."/>
            <person name="Osuna-Cruz C.M."/>
            <person name="Vancaester E."/>
            <person name="Stenow R."/>
            <person name="Vandepoele K."/>
            <person name="Ploug H."/>
            <person name="Bruchert V."/>
            <person name="Godhe A."/>
            <person name="Topel M."/>
        </authorList>
    </citation>
    <scope>NUCLEOTIDE SEQUENCE</scope>
    <source>
        <strain evidence="3">R05AC</strain>
    </source>
</reference>
<feature type="compositionally biased region" description="Low complexity" evidence="1">
    <location>
        <begin position="88"/>
        <end position="104"/>
    </location>
</feature>
<feature type="compositionally biased region" description="Polar residues" evidence="1">
    <location>
        <begin position="134"/>
        <end position="146"/>
    </location>
</feature>